<evidence type="ECO:0000256" key="5">
    <source>
        <dbReference type="ARBA" id="ARBA00023015"/>
    </source>
</evidence>
<keyword evidence="4" id="KW-1005">Bacterial flagellum biogenesis</keyword>
<dbReference type="Pfam" id="PF04316">
    <property type="entry name" value="FlgM"/>
    <property type="match status" value="1"/>
</dbReference>
<dbReference type="NCBIfam" id="TIGR03824">
    <property type="entry name" value="FlgM_jcvi"/>
    <property type="match status" value="1"/>
</dbReference>
<dbReference type="EMBL" id="JBCEWA010000012">
    <property type="protein sequence ID" value="MEL5989429.1"/>
    <property type="molecule type" value="Genomic_DNA"/>
</dbReference>
<dbReference type="InterPro" id="IPR031316">
    <property type="entry name" value="FlgM_C"/>
</dbReference>
<keyword evidence="8" id="KW-0282">Flagellum</keyword>
<gene>
    <name evidence="8" type="primary">flgM</name>
    <name evidence="8" type="ORF">AAF454_13530</name>
</gene>
<reference evidence="8 9" key="1">
    <citation type="submission" date="2024-04" db="EMBL/GenBank/DDBJ databases">
        <authorList>
            <person name="Wu Y.S."/>
            <person name="Zhang L."/>
        </authorList>
    </citation>
    <scope>NUCLEOTIDE SEQUENCE [LARGE SCALE GENOMIC DNA]</scope>
    <source>
        <strain evidence="8 9">KG-01</strain>
    </source>
</reference>
<evidence type="ECO:0000313" key="9">
    <source>
        <dbReference type="Proteomes" id="UP001398420"/>
    </source>
</evidence>
<evidence type="ECO:0000259" key="7">
    <source>
        <dbReference type="Pfam" id="PF04316"/>
    </source>
</evidence>
<evidence type="ECO:0000256" key="6">
    <source>
        <dbReference type="ARBA" id="ARBA00023163"/>
    </source>
</evidence>
<keyword evidence="6" id="KW-0804">Transcription</keyword>
<comment type="caution">
    <text evidence="8">The sequence shown here is derived from an EMBL/GenBank/DDBJ whole genome shotgun (WGS) entry which is preliminary data.</text>
</comment>
<organism evidence="8 9">
    <name type="scientific">Kurthia gibsonii</name>
    <dbReference type="NCBI Taxonomy" id="33946"/>
    <lineage>
        <taxon>Bacteria</taxon>
        <taxon>Bacillati</taxon>
        <taxon>Bacillota</taxon>
        <taxon>Bacilli</taxon>
        <taxon>Bacillales</taxon>
        <taxon>Caryophanaceae</taxon>
        <taxon>Kurthia</taxon>
    </lineage>
</organism>
<evidence type="ECO:0000313" key="8">
    <source>
        <dbReference type="EMBL" id="MEL5989429.1"/>
    </source>
</evidence>
<keyword evidence="8" id="KW-0969">Cilium</keyword>
<name>A0ABU9LPH4_9BACL</name>
<accession>A0ABU9LPH4</accession>
<dbReference type="SUPFAM" id="SSF101498">
    <property type="entry name" value="Anti-sigma factor FlgM"/>
    <property type="match status" value="1"/>
</dbReference>
<dbReference type="Proteomes" id="UP001398420">
    <property type="component" value="Unassembled WGS sequence"/>
</dbReference>
<dbReference type="InterPro" id="IPR007412">
    <property type="entry name" value="FlgM"/>
</dbReference>
<feature type="domain" description="Anti-sigma-28 factor FlgM C-terminal" evidence="7">
    <location>
        <begin position="33"/>
        <end position="79"/>
    </location>
</feature>
<proteinExistence type="inferred from homology"/>
<keyword evidence="9" id="KW-1185">Reference proteome</keyword>
<comment type="similarity">
    <text evidence="1">Belongs to the FlgM family.</text>
</comment>
<evidence type="ECO:0000256" key="3">
    <source>
        <dbReference type="ARBA" id="ARBA00022491"/>
    </source>
</evidence>
<keyword evidence="8" id="KW-0966">Cell projection</keyword>
<protein>
    <recommendedName>
        <fullName evidence="2">Negative regulator of flagellin synthesis</fullName>
    </recommendedName>
</protein>
<sequence>MKINNYGVNPINPYKNQQLKTEATKNAGMKFADQIEISSQAKDLQGIKDYSTERADKVQRIKQQIEAGTYQVDANRLANDVATFYRL</sequence>
<keyword evidence="3" id="KW-0678">Repressor</keyword>
<keyword evidence="5" id="KW-0805">Transcription regulation</keyword>
<evidence type="ECO:0000256" key="2">
    <source>
        <dbReference type="ARBA" id="ARBA00017823"/>
    </source>
</evidence>
<evidence type="ECO:0000256" key="1">
    <source>
        <dbReference type="ARBA" id="ARBA00005322"/>
    </source>
</evidence>
<evidence type="ECO:0000256" key="4">
    <source>
        <dbReference type="ARBA" id="ARBA00022795"/>
    </source>
</evidence>
<dbReference type="RefSeq" id="WP_068455598.1">
    <property type="nucleotide sequence ID" value="NZ_JALKQX010000004.1"/>
</dbReference>
<dbReference type="InterPro" id="IPR035890">
    <property type="entry name" value="Anti-sigma-28_factor_FlgM_sf"/>
</dbReference>